<keyword evidence="2" id="KW-1185">Reference proteome</keyword>
<comment type="caution">
    <text evidence="1">The sequence shown here is derived from an EMBL/GenBank/DDBJ whole genome shotgun (WGS) entry which is preliminary data.</text>
</comment>
<reference evidence="1" key="1">
    <citation type="submission" date="2021-06" db="EMBL/GenBank/DDBJ databases">
        <authorList>
            <person name="Kallberg Y."/>
            <person name="Tangrot J."/>
            <person name="Rosling A."/>
        </authorList>
    </citation>
    <scope>NUCLEOTIDE SEQUENCE</scope>
    <source>
        <strain evidence="1">CL356</strain>
    </source>
</reference>
<sequence>MGSDQLTPVLEFHQDSQSDSQTKVERKEYVAEFLKDSTIAAAQALLKSSDIPAEEAYEMELYAHKQPVFSWEQSEKPVNILPAEEYILSIGLYGKRGCVSGTIQIDYGYLNRPDHSDKDVFYTRQVFYPVLLTVHQNLEPVSMDILNFTPLNIPDNPTHVNGINGTLGNSYHNELVEDLIKLVRWNKGTNEDSTSKMENDYCLLTFDIRNVWHIAFDVTIESNEGEDFDPLSITATIQPAATARRIFLSEAECTKPIPSSKQFVVSKEPKGTVEQEHTQLALFWYRENLLKKIKAHWECVSLLNAGICLRDFFVHVIS</sequence>
<gene>
    <name evidence="1" type="ORF">ACOLOM_LOCUS1777</name>
</gene>
<dbReference type="EMBL" id="CAJVPT010002116">
    <property type="protein sequence ID" value="CAG8475510.1"/>
    <property type="molecule type" value="Genomic_DNA"/>
</dbReference>
<organism evidence="1 2">
    <name type="scientific">Acaulospora colombiana</name>
    <dbReference type="NCBI Taxonomy" id="27376"/>
    <lineage>
        <taxon>Eukaryota</taxon>
        <taxon>Fungi</taxon>
        <taxon>Fungi incertae sedis</taxon>
        <taxon>Mucoromycota</taxon>
        <taxon>Glomeromycotina</taxon>
        <taxon>Glomeromycetes</taxon>
        <taxon>Diversisporales</taxon>
        <taxon>Acaulosporaceae</taxon>
        <taxon>Acaulospora</taxon>
    </lineage>
</organism>
<evidence type="ECO:0000313" key="2">
    <source>
        <dbReference type="Proteomes" id="UP000789525"/>
    </source>
</evidence>
<evidence type="ECO:0000313" key="1">
    <source>
        <dbReference type="EMBL" id="CAG8475510.1"/>
    </source>
</evidence>
<protein>
    <submittedName>
        <fullName evidence="1">5769_t:CDS:1</fullName>
    </submittedName>
</protein>
<proteinExistence type="predicted"/>
<dbReference type="Proteomes" id="UP000789525">
    <property type="component" value="Unassembled WGS sequence"/>
</dbReference>
<accession>A0ACA9KI88</accession>
<name>A0ACA9KI88_9GLOM</name>